<accession>A0ABQ2C2E1</accession>
<reference evidence="3" key="1">
    <citation type="journal article" date="2019" name="Int. J. Syst. Evol. Microbiol.">
        <title>The Global Catalogue of Microorganisms (GCM) 10K type strain sequencing project: providing services to taxonomists for standard genome sequencing and annotation.</title>
        <authorList>
            <consortium name="The Broad Institute Genomics Platform"/>
            <consortium name="The Broad Institute Genome Sequencing Center for Infectious Disease"/>
            <person name="Wu L."/>
            <person name="Ma J."/>
        </authorList>
    </citation>
    <scope>NUCLEOTIDE SEQUENCE [LARGE SCALE GENOMIC DNA]</scope>
    <source>
        <strain evidence="3">CCM 8681</strain>
    </source>
</reference>
<name>A0ABQ2C2E1_9FLAO</name>
<dbReference type="Pfam" id="PF12893">
    <property type="entry name" value="Lumazine_bd_2"/>
    <property type="match status" value="1"/>
</dbReference>
<protein>
    <recommendedName>
        <fullName evidence="4">Phosphoglycerate mutase</fullName>
    </recommendedName>
</protein>
<gene>
    <name evidence="2" type="ORF">GCM10011444_26900</name>
</gene>
<dbReference type="RefSeq" id="WP_188375289.1">
    <property type="nucleotide sequence ID" value="NZ_BMDQ01000005.1"/>
</dbReference>
<dbReference type="SUPFAM" id="SSF54427">
    <property type="entry name" value="NTF2-like"/>
    <property type="match status" value="1"/>
</dbReference>
<dbReference type="SUPFAM" id="SSF53254">
    <property type="entry name" value="Phosphoglycerate mutase-like"/>
    <property type="match status" value="1"/>
</dbReference>
<dbReference type="EMBL" id="BMDQ01000005">
    <property type="protein sequence ID" value="GGI58381.1"/>
    <property type="molecule type" value="Genomic_DNA"/>
</dbReference>
<dbReference type="Gene3D" id="3.10.450.50">
    <property type="match status" value="1"/>
</dbReference>
<dbReference type="Gene3D" id="3.40.50.1240">
    <property type="entry name" value="Phosphoglycerate mutase-like"/>
    <property type="match status" value="1"/>
</dbReference>
<feature type="signal peptide" evidence="1">
    <location>
        <begin position="1"/>
        <end position="19"/>
    </location>
</feature>
<dbReference type="InterPro" id="IPR032710">
    <property type="entry name" value="NTF2-like_dom_sf"/>
</dbReference>
<evidence type="ECO:0000256" key="1">
    <source>
        <dbReference type="SAM" id="SignalP"/>
    </source>
</evidence>
<dbReference type="InterPro" id="IPR013078">
    <property type="entry name" value="His_Pase_superF_clade-1"/>
</dbReference>
<keyword evidence="3" id="KW-1185">Reference proteome</keyword>
<evidence type="ECO:0008006" key="4">
    <source>
        <dbReference type="Google" id="ProtNLM"/>
    </source>
</evidence>
<feature type="chain" id="PRO_5045433530" description="Phosphoglycerate mutase" evidence="1">
    <location>
        <begin position="20"/>
        <end position="296"/>
    </location>
</feature>
<keyword evidence="1" id="KW-0732">Signal</keyword>
<dbReference type="CDD" id="cd07067">
    <property type="entry name" value="HP_PGM_like"/>
    <property type="match status" value="1"/>
</dbReference>
<organism evidence="2 3">
    <name type="scientific">Winogradskyella haliclonae</name>
    <dbReference type="NCBI Taxonomy" id="2048558"/>
    <lineage>
        <taxon>Bacteria</taxon>
        <taxon>Pseudomonadati</taxon>
        <taxon>Bacteroidota</taxon>
        <taxon>Flavobacteriia</taxon>
        <taxon>Flavobacteriales</taxon>
        <taxon>Flavobacteriaceae</taxon>
        <taxon>Winogradskyella</taxon>
    </lineage>
</organism>
<proteinExistence type="predicted"/>
<comment type="caution">
    <text evidence="2">The sequence shown here is derived from an EMBL/GenBank/DDBJ whole genome shotgun (WGS) entry which is preliminary data.</text>
</comment>
<evidence type="ECO:0000313" key="2">
    <source>
        <dbReference type="EMBL" id="GGI58381.1"/>
    </source>
</evidence>
<dbReference type="Pfam" id="PF00300">
    <property type="entry name" value="His_Phos_1"/>
    <property type="match status" value="1"/>
</dbReference>
<dbReference type="InterPro" id="IPR029033">
    <property type="entry name" value="His_PPase_superfam"/>
</dbReference>
<dbReference type="InterPro" id="IPR039437">
    <property type="entry name" value="FrzH/put_lumazine-bd"/>
</dbReference>
<evidence type="ECO:0000313" key="3">
    <source>
        <dbReference type="Proteomes" id="UP000624701"/>
    </source>
</evidence>
<sequence length="296" mass="33955">MKSLYSTLLFICITLFAFGQEASDKTQIETTLNNYIDGFYQGDTLKLKAALKPRLYKFGYLKDKETGDYNYYQDLPYDKALALAQRIKDQGMTRTETEMRGVKVLEIANHIATARVTGAWGLDYVLLSKDDNKWMIEQVIWEGPFLKEYKDESTTTYYLIRHAEKDRSDKTNRNPHLTEKGLKRADNWATVLKDVKFDAVYSTDYNRTKETALPTAKSLGLELQLYDPRNMNMKQFMKDTKGKKVLIVGHSNTTPLFTNGLLGKKKYDMMSDDNNGGLYIVTITNGDKSSMLLQVN</sequence>
<dbReference type="Proteomes" id="UP000624701">
    <property type="component" value="Unassembled WGS sequence"/>
</dbReference>